<dbReference type="InterPro" id="IPR012132">
    <property type="entry name" value="GMC_OxRdtase"/>
</dbReference>
<evidence type="ECO:0000256" key="1">
    <source>
        <dbReference type="ARBA" id="ARBA00010790"/>
    </source>
</evidence>
<dbReference type="Pfam" id="PF05199">
    <property type="entry name" value="GMC_oxred_C"/>
    <property type="match status" value="1"/>
</dbReference>
<comment type="cofactor">
    <cofactor evidence="3">
        <name>FAD</name>
        <dbReference type="ChEBI" id="CHEBI:57692"/>
    </cofactor>
</comment>
<accession>A0AAN7UTJ9</accession>
<evidence type="ECO:0000313" key="8">
    <source>
        <dbReference type="Proteomes" id="UP001329430"/>
    </source>
</evidence>
<dbReference type="AlphaFoldDB" id="A0AAN7UTJ9"/>
<comment type="similarity">
    <text evidence="1 4">Belongs to the GMC oxidoreductase family.</text>
</comment>
<dbReference type="InterPro" id="IPR036188">
    <property type="entry name" value="FAD/NAD-bd_sf"/>
</dbReference>
<proteinExistence type="inferred from homology"/>
<keyword evidence="8" id="KW-1185">Reference proteome</keyword>
<reference evidence="7 8" key="1">
    <citation type="journal article" date="2024" name="Insects">
        <title>An Improved Chromosome-Level Genome Assembly of the Firefly Pyrocoelia pectoralis.</title>
        <authorList>
            <person name="Fu X."/>
            <person name="Meyer-Rochow V.B."/>
            <person name="Ballantyne L."/>
            <person name="Zhu X."/>
        </authorList>
    </citation>
    <scope>NUCLEOTIDE SEQUENCE [LARGE SCALE GENOMIC DNA]</scope>
    <source>
        <strain evidence="7">XCY_ONT2</strain>
    </source>
</reference>
<dbReference type="PANTHER" id="PTHR11552:SF158">
    <property type="entry name" value="GH23626P-RELATED"/>
    <property type="match status" value="1"/>
</dbReference>
<dbReference type="EMBL" id="JAVRBK010000010">
    <property type="protein sequence ID" value="KAK5638245.1"/>
    <property type="molecule type" value="Genomic_DNA"/>
</dbReference>
<dbReference type="PANTHER" id="PTHR11552">
    <property type="entry name" value="GLUCOSE-METHANOL-CHOLINE GMC OXIDOREDUCTASE"/>
    <property type="match status" value="1"/>
</dbReference>
<evidence type="ECO:0000256" key="3">
    <source>
        <dbReference type="PIRSR" id="PIRSR000137-2"/>
    </source>
</evidence>
<dbReference type="Gene3D" id="3.50.50.60">
    <property type="entry name" value="FAD/NAD(P)-binding domain"/>
    <property type="match status" value="1"/>
</dbReference>
<protein>
    <recommendedName>
        <fullName evidence="6">Glucose-methanol-choline oxidoreductase N-terminal domain-containing protein</fullName>
    </recommendedName>
</protein>
<dbReference type="Pfam" id="PF00732">
    <property type="entry name" value="GMC_oxred_N"/>
    <property type="match status" value="1"/>
</dbReference>
<keyword evidence="5" id="KW-0732">Signal</keyword>
<dbReference type="GO" id="GO:0016614">
    <property type="term" value="F:oxidoreductase activity, acting on CH-OH group of donors"/>
    <property type="evidence" value="ECO:0007669"/>
    <property type="project" value="InterPro"/>
</dbReference>
<keyword evidence="3 4" id="KW-0274">FAD</keyword>
<feature type="binding site" evidence="3">
    <location>
        <position position="278"/>
    </location>
    <ligand>
        <name>FAD</name>
        <dbReference type="ChEBI" id="CHEBI:57692"/>
    </ligand>
</feature>
<feature type="active site" description="Proton donor" evidence="2">
    <location>
        <position position="540"/>
    </location>
</feature>
<evidence type="ECO:0000256" key="4">
    <source>
        <dbReference type="RuleBase" id="RU003968"/>
    </source>
</evidence>
<dbReference type="SUPFAM" id="SSF51905">
    <property type="entry name" value="FAD/NAD(P)-binding domain"/>
    <property type="match status" value="1"/>
</dbReference>
<comment type="caution">
    <text evidence="7">The sequence shown here is derived from an EMBL/GenBank/DDBJ whole genome shotgun (WGS) entry which is preliminary data.</text>
</comment>
<dbReference type="InterPro" id="IPR000172">
    <property type="entry name" value="GMC_OxRdtase_N"/>
</dbReference>
<dbReference type="InterPro" id="IPR007867">
    <property type="entry name" value="GMC_OxRtase_C"/>
</dbReference>
<dbReference type="GO" id="GO:0050660">
    <property type="term" value="F:flavin adenine dinucleotide binding"/>
    <property type="evidence" value="ECO:0007669"/>
    <property type="project" value="InterPro"/>
</dbReference>
<dbReference type="PIRSF" id="PIRSF000137">
    <property type="entry name" value="Alcohol_oxidase"/>
    <property type="match status" value="1"/>
</dbReference>
<feature type="chain" id="PRO_5042817685" description="Glucose-methanol-choline oxidoreductase N-terminal domain-containing protein" evidence="5">
    <location>
        <begin position="19"/>
        <end position="608"/>
    </location>
</feature>
<dbReference type="Gene3D" id="3.30.560.10">
    <property type="entry name" value="Glucose Oxidase, domain 3"/>
    <property type="match status" value="1"/>
</dbReference>
<sequence>MEISRLVLLSLIGITVVCDNVLVDYYESLIMEEIRRAATYTFPKDAGNYRPFNEKPLMFGVVDFIVIGSGSSGSVVASRLSENGNWTVLLIEAGGEESNFTDIPAMSNYAASLEYNWGFNSTPQDTCCLAMNGICPFPRGKSLGGSTAINALGYARGNELDYDKWSEENPGWSYQDVLPYFIKSENSHIDDGDEGYHGYGGYLNVEHHVPTSKKVYTFLQANEELGKPIIDYNGYNQLGASRSQFNTIHGRRQSSSKAFLAPDVRSRRNLKISTHSYVTKILINDTTKTAYAVQFSHNNIQYVAKIKKEIVLSAGVVGSPTILMHSGIGPKQHLKELNIPIVKDLEVGEHMHDHLTFYSIQFTSSIFDPVYTLRESITQYLNGFGPLTTAVNTQGIAFFQLSTRNTTVPDLEVLFIPTVPANTSGYVHVGERMWRRSYDTQVSQIILVLLHPKTRGRIFLNSNDSFVYPLIDSKCLSDEGNEDVESIYRGIEKVMELFDTEAFRGINATLLPDPRCTDRTFRSRAYWMCLIRLTALNAYHGGGTCQMGPHPSMGAVVDNKLKVYGIKNLRVADTSIIPVTLSGHMSAPAMMVGERVSDFIKKDHGFIH</sequence>
<dbReference type="SUPFAM" id="SSF54373">
    <property type="entry name" value="FAD-linked reductases, C-terminal domain"/>
    <property type="match status" value="1"/>
</dbReference>
<keyword evidence="4" id="KW-0285">Flavoprotein</keyword>
<name>A0AAN7UTJ9_9COLE</name>
<evidence type="ECO:0000256" key="2">
    <source>
        <dbReference type="PIRSR" id="PIRSR000137-1"/>
    </source>
</evidence>
<dbReference type="PROSITE" id="PS00623">
    <property type="entry name" value="GMC_OXRED_1"/>
    <property type="match status" value="1"/>
</dbReference>
<dbReference type="Proteomes" id="UP001329430">
    <property type="component" value="Chromosome 10"/>
</dbReference>
<evidence type="ECO:0000256" key="5">
    <source>
        <dbReference type="SAM" id="SignalP"/>
    </source>
</evidence>
<feature type="signal peptide" evidence="5">
    <location>
        <begin position="1"/>
        <end position="18"/>
    </location>
</feature>
<evidence type="ECO:0000313" key="7">
    <source>
        <dbReference type="EMBL" id="KAK5638245.1"/>
    </source>
</evidence>
<gene>
    <name evidence="7" type="ORF">RI129_012540</name>
</gene>
<organism evidence="7 8">
    <name type="scientific">Pyrocoelia pectoralis</name>
    <dbReference type="NCBI Taxonomy" id="417401"/>
    <lineage>
        <taxon>Eukaryota</taxon>
        <taxon>Metazoa</taxon>
        <taxon>Ecdysozoa</taxon>
        <taxon>Arthropoda</taxon>
        <taxon>Hexapoda</taxon>
        <taxon>Insecta</taxon>
        <taxon>Pterygota</taxon>
        <taxon>Neoptera</taxon>
        <taxon>Endopterygota</taxon>
        <taxon>Coleoptera</taxon>
        <taxon>Polyphaga</taxon>
        <taxon>Elateriformia</taxon>
        <taxon>Elateroidea</taxon>
        <taxon>Lampyridae</taxon>
        <taxon>Lampyrinae</taxon>
        <taxon>Pyrocoelia</taxon>
    </lineage>
</organism>
<evidence type="ECO:0000259" key="6">
    <source>
        <dbReference type="PROSITE" id="PS00623"/>
    </source>
</evidence>
<feature type="active site" description="Proton acceptor" evidence="2">
    <location>
        <position position="584"/>
    </location>
</feature>
<feature type="domain" description="Glucose-methanol-choline oxidoreductase N-terminal" evidence="6">
    <location>
        <begin position="140"/>
        <end position="163"/>
    </location>
</feature>